<dbReference type="GeneID" id="93357459"/>
<dbReference type="GO" id="GO:0004477">
    <property type="term" value="F:methenyltetrahydrofolate cyclohydrolase activity"/>
    <property type="evidence" value="ECO:0007669"/>
    <property type="project" value="UniProtKB-UniRule"/>
</dbReference>
<comment type="catalytic activity">
    <reaction evidence="11">
        <text>(6R)-5,10-methylene-5,6,7,8-tetrahydrofolate + NADP(+) = (6R)-5,10-methenyltetrahydrofolate + NADPH</text>
        <dbReference type="Rhea" id="RHEA:22812"/>
        <dbReference type="ChEBI" id="CHEBI:15636"/>
        <dbReference type="ChEBI" id="CHEBI:57455"/>
        <dbReference type="ChEBI" id="CHEBI:57783"/>
        <dbReference type="ChEBI" id="CHEBI:58349"/>
        <dbReference type="EC" id="1.5.1.5"/>
    </reaction>
</comment>
<evidence type="ECO:0000256" key="6">
    <source>
        <dbReference type="ARBA" id="ARBA00022857"/>
    </source>
</evidence>
<comment type="similarity">
    <text evidence="11">Belongs to the tetrahydrofolate dehydrogenase/cyclohydrolase family.</text>
</comment>
<keyword evidence="8 11" id="KW-0368">Histidine biosynthesis</keyword>
<dbReference type="Pfam" id="PF00763">
    <property type="entry name" value="THF_DHG_CYH"/>
    <property type="match status" value="1"/>
</dbReference>
<dbReference type="EC" id="3.5.4.9" evidence="11"/>
<dbReference type="GO" id="GO:0005829">
    <property type="term" value="C:cytosol"/>
    <property type="evidence" value="ECO:0007669"/>
    <property type="project" value="TreeGrafter"/>
</dbReference>
<keyword evidence="4 11" id="KW-0658">Purine biosynthesis</keyword>
<gene>
    <name evidence="11" type="primary">folD</name>
    <name evidence="14" type="ORF">FHR31_001536</name>
</gene>
<comment type="pathway">
    <text evidence="1 11">One-carbon metabolism; tetrahydrofolate interconversion.</text>
</comment>
<evidence type="ECO:0000259" key="13">
    <source>
        <dbReference type="Pfam" id="PF02882"/>
    </source>
</evidence>
<comment type="caution">
    <text evidence="11">Lacks conserved residue(s) required for the propagation of feature annotation.</text>
</comment>
<sequence length="282" mass="29284">MADLLLGKPVGDALSEDTKAQVERLRARGVQPTLAIIRMGERPDDLSYERGACKRAESLGIAVRKFLLSEDAPQAALMEAIAQVNADDSIHGCLMFRPLPKGIDETAACNALSPAKDVDGITVGSLAGVFMGTGVGFPPCTAQACVEILGHYGIDVEGKDVAVVGRSLVIGKPVAMLLLAKNATVTLCHSRSADLPAVCRAADVVVYATGRPRAYSLEHFATGQVVLDVGINVDEEGNLCGDVDFDAAEPVVAAITPVPRGVGSVTTAVLMRHVAQAAAAQS</sequence>
<keyword evidence="9 11" id="KW-0486">Methionine biosynthesis</keyword>
<dbReference type="EC" id="1.5.1.5" evidence="11"/>
<dbReference type="CDD" id="cd01080">
    <property type="entry name" value="NAD_bind_m-THF_DH_Cyclohyd"/>
    <property type="match status" value="1"/>
</dbReference>
<evidence type="ECO:0000256" key="2">
    <source>
        <dbReference type="ARBA" id="ARBA00022563"/>
    </source>
</evidence>
<keyword evidence="5 11" id="KW-0378">Hydrolase</keyword>
<dbReference type="GO" id="GO:0000105">
    <property type="term" value="P:L-histidine biosynthetic process"/>
    <property type="evidence" value="ECO:0007669"/>
    <property type="project" value="UniProtKB-KW"/>
</dbReference>
<evidence type="ECO:0000313" key="14">
    <source>
        <dbReference type="EMBL" id="MBB3171710.1"/>
    </source>
</evidence>
<dbReference type="EMBL" id="JACHYA010000005">
    <property type="protein sequence ID" value="MBB3171710.1"/>
    <property type="molecule type" value="Genomic_DNA"/>
</dbReference>
<dbReference type="GO" id="GO:0009086">
    <property type="term" value="P:methionine biosynthetic process"/>
    <property type="evidence" value="ECO:0007669"/>
    <property type="project" value="UniProtKB-KW"/>
</dbReference>
<dbReference type="InterPro" id="IPR000672">
    <property type="entry name" value="THF_DH/CycHdrlase"/>
</dbReference>
<proteinExistence type="inferred from homology"/>
<evidence type="ECO:0000256" key="4">
    <source>
        <dbReference type="ARBA" id="ARBA00022755"/>
    </source>
</evidence>
<dbReference type="GO" id="GO:0006164">
    <property type="term" value="P:purine nucleotide biosynthetic process"/>
    <property type="evidence" value="ECO:0007669"/>
    <property type="project" value="UniProtKB-KW"/>
</dbReference>
<keyword evidence="7 11" id="KW-0560">Oxidoreductase</keyword>
<protein>
    <recommendedName>
        <fullName evidence="11">Bifunctional protein FolD</fullName>
    </recommendedName>
    <domain>
        <recommendedName>
            <fullName evidence="11">Methylenetetrahydrofolate dehydrogenase</fullName>
            <ecNumber evidence="11">1.5.1.5</ecNumber>
        </recommendedName>
    </domain>
    <domain>
        <recommendedName>
            <fullName evidence="11">Methenyltetrahydrofolate cyclohydrolase</fullName>
            <ecNumber evidence="11">3.5.4.9</ecNumber>
        </recommendedName>
    </domain>
</protein>
<dbReference type="GO" id="GO:0035999">
    <property type="term" value="P:tetrahydrofolate interconversion"/>
    <property type="evidence" value="ECO:0007669"/>
    <property type="project" value="UniProtKB-UniRule"/>
</dbReference>
<dbReference type="InterPro" id="IPR020630">
    <property type="entry name" value="THF_DH/CycHdrlase_cat_dom"/>
</dbReference>
<organism evidence="14 15">
    <name type="scientific">Parvibacter caecicola</name>
    <dbReference type="NCBI Taxonomy" id="747645"/>
    <lineage>
        <taxon>Bacteria</taxon>
        <taxon>Bacillati</taxon>
        <taxon>Actinomycetota</taxon>
        <taxon>Coriobacteriia</taxon>
        <taxon>Coriobacteriales</taxon>
        <taxon>Coriobacteriaceae</taxon>
        <taxon>Parvibacter</taxon>
    </lineage>
</organism>
<evidence type="ECO:0000256" key="1">
    <source>
        <dbReference type="ARBA" id="ARBA00004777"/>
    </source>
</evidence>
<feature type="binding site" evidence="11">
    <location>
        <begin position="165"/>
        <end position="167"/>
    </location>
    <ligand>
        <name>NADP(+)</name>
        <dbReference type="ChEBI" id="CHEBI:58349"/>
    </ligand>
</feature>
<evidence type="ECO:0000256" key="5">
    <source>
        <dbReference type="ARBA" id="ARBA00022801"/>
    </source>
</evidence>
<dbReference type="GO" id="GO:0004488">
    <property type="term" value="F:methylenetetrahydrofolate dehydrogenase (NADP+) activity"/>
    <property type="evidence" value="ECO:0007669"/>
    <property type="project" value="UniProtKB-UniRule"/>
</dbReference>
<evidence type="ECO:0000256" key="3">
    <source>
        <dbReference type="ARBA" id="ARBA00022605"/>
    </source>
</evidence>
<evidence type="ECO:0000256" key="8">
    <source>
        <dbReference type="ARBA" id="ARBA00023102"/>
    </source>
</evidence>
<dbReference type="SUPFAM" id="SSF53223">
    <property type="entry name" value="Aminoacid dehydrogenase-like, N-terminal domain"/>
    <property type="match status" value="1"/>
</dbReference>
<dbReference type="PANTHER" id="PTHR48099">
    <property type="entry name" value="C-1-TETRAHYDROFOLATE SYNTHASE, CYTOPLASMIC-RELATED"/>
    <property type="match status" value="1"/>
</dbReference>
<comment type="catalytic activity">
    <reaction evidence="11">
        <text>(6R)-5,10-methenyltetrahydrofolate + H2O = (6R)-10-formyltetrahydrofolate + H(+)</text>
        <dbReference type="Rhea" id="RHEA:23700"/>
        <dbReference type="ChEBI" id="CHEBI:15377"/>
        <dbReference type="ChEBI" id="CHEBI:15378"/>
        <dbReference type="ChEBI" id="CHEBI:57455"/>
        <dbReference type="ChEBI" id="CHEBI:195366"/>
        <dbReference type="EC" id="3.5.4.9"/>
    </reaction>
</comment>
<dbReference type="Gene3D" id="3.40.50.10860">
    <property type="entry name" value="Leucine Dehydrogenase, chain A, domain 1"/>
    <property type="match status" value="1"/>
</dbReference>
<evidence type="ECO:0000256" key="11">
    <source>
        <dbReference type="HAMAP-Rule" id="MF_01576"/>
    </source>
</evidence>
<dbReference type="Proteomes" id="UP000530850">
    <property type="component" value="Unassembled WGS sequence"/>
</dbReference>
<evidence type="ECO:0000259" key="12">
    <source>
        <dbReference type="Pfam" id="PF00763"/>
    </source>
</evidence>
<dbReference type="RefSeq" id="WP_123186140.1">
    <property type="nucleotide sequence ID" value="NZ_CAPYQC010000001.1"/>
</dbReference>
<feature type="domain" description="Tetrahydrofolate dehydrogenase/cyclohydrolase NAD(P)-binding" evidence="13">
    <location>
        <begin position="139"/>
        <end position="281"/>
    </location>
</feature>
<keyword evidence="10 11" id="KW-0511">Multifunctional enzyme</keyword>
<dbReference type="InterPro" id="IPR036291">
    <property type="entry name" value="NAD(P)-bd_dom_sf"/>
</dbReference>
<dbReference type="AlphaFoldDB" id="A0A7W5D2W6"/>
<dbReference type="PRINTS" id="PR00085">
    <property type="entry name" value="THFDHDRGNASE"/>
</dbReference>
<dbReference type="Pfam" id="PF02882">
    <property type="entry name" value="THF_DHG_CYH_C"/>
    <property type="match status" value="1"/>
</dbReference>
<comment type="caution">
    <text evidence="14">The sequence shown here is derived from an EMBL/GenBank/DDBJ whole genome shotgun (WGS) entry which is preliminary data.</text>
</comment>
<name>A0A7W5D2W6_9ACTN</name>
<keyword evidence="6 11" id="KW-0521">NADP</keyword>
<evidence type="ECO:0000256" key="7">
    <source>
        <dbReference type="ARBA" id="ARBA00023002"/>
    </source>
</evidence>
<feature type="binding site" evidence="11">
    <location>
        <position position="231"/>
    </location>
    <ligand>
        <name>NADP(+)</name>
        <dbReference type="ChEBI" id="CHEBI:58349"/>
    </ligand>
</feature>
<evidence type="ECO:0000256" key="9">
    <source>
        <dbReference type="ARBA" id="ARBA00023167"/>
    </source>
</evidence>
<keyword evidence="2 11" id="KW-0554">One-carbon metabolism</keyword>
<evidence type="ECO:0000256" key="10">
    <source>
        <dbReference type="ARBA" id="ARBA00023268"/>
    </source>
</evidence>
<dbReference type="Gene3D" id="3.40.50.720">
    <property type="entry name" value="NAD(P)-binding Rossmann-like Domain"/>
    <property type="match status" value="1"/>
</dbReference>
<feature type="domain" description="Tetrahydrofolate dehydrogenase/cyclohydrolase catalytic" evidence="12">
    <location>
        <begin position="6"/>
        <end position="119"/>
    </location>
</feature>
<dbReference type="InterPro" id="IPR020631">
    <property type="entry name" value="THF_DH/CycHdrlase_NAD-bd_dom"/>
</dbReference>
<reference evidence="14 15" key="1">
    <citation type="submission" date="2020-08" db="EMBL/GenBank/DDBJ databases">
        <title>Sequencing the genomes of 1000 actinobacteria strains.</title>
        <authorList>
            <person name="Klenk H.-P."/>
        </authorList>
    </citation>
    <scope>NUCLEOTIDE SEQUENCE [LARGE SCALE GENOMIC DNA]</scope>
    <source>
        <strain evidence="14 15">DSM 22242</strain>
    </source>
</reference>
<dbReference type="SUPFAM" id="SSF51735">
    <property type="entry name" value="NAD(P)-binding Rossmann-fold domains"/>
    <property type="match status" value="1"/>
</dbReference>
<comment type="function">
    <text evidence="11">Catalyzes the oxidation of 5,10-methylenetetrahydrofolate to 5,10-methenyltetrahydrofolate and then the hydrolysis of 5,10-methenyltetrahydrofolate to 10-formyltetrahydrofolate.</text>
</comment>
<dbReference type="HAMAP" id="MF_01576">
    <property type="entry name" value="THF_DHG_CYH"/>
    <property type="match status" value="1"/>
</dbReference>
<dbReference type="PANTHER" id="PTHR48099:SF5">
    <property type="entry name" value="C-1-TETRAHYDROFOLATE SYNTHASE, CYTOPLASMIC"/>
    <property type="match status" value="1"/>
</dbReference>
<accession>A0A7W5D2W6</accession>
<keyword evidence="3 11" id="KW-0028">Amino-acid biosynthesis</keyword>
<dbReference type="UniPathway" id="UPA00193"/>
<dbReference type="InterPro" id="IPR046346">
    <property type="entry name" value="Aminoacid_DH-like_N_sf"/>
</dbReference>
<evidence type="ECO:0000313" key="15">
    <source>
        <dbReference type="Proteomes" id="UP000530850"/>
    </source>
</evidence>
<comment type="subunit">
    <text evidence="11">Homodimer.</text>
</comment>